<evidence type="ECO:0000313" key="4">
    <source>
        <dbReference type="Proteomes" id="UP000663801"/>
    </source>
</evidence>
<accession>A0A939C293</accession>
<feature type="region of interest" description="Disordered" evidence="1">
    <location>
        <begin position="1"/>
        <end position="30"/>
    </location>
</feature>
<sequence length="104" mass="10188">MTNAALERLPGPTDRGRSSVGSWRSPGSAGSLLSLGSVGSVLSIGSSGSLLSIGSAGSILSLGSWCSIGAVRGAYRTRRDRAVRRPATAPPAGPDAGAAVGLPA</sequence>
<evidence type="ECO:0000256" key="2">
    <source>
        <dbReference type="SAM" id="Phobius"/>
    </source>
</evidence>
<organism evidence="3 4">
    <name type="scientific">Nakamurella flavida</name>
    <dbReference type="NCBI Taxonomy" id="363630"/>
    <lineage>
        <taxon>Bacteria</taxon>
        <taxon>Bacillati</taxon>
        <taxon>Actinomycetota</taxon>
        <taxon>Actinomycetes</taxon>
        <taxon>Nakamurellales</taxon>
        <taxon>Nakamurellaceae</taxon>
        <taxon>Nakamurella</taxon>
    </lineage>
</organism>
<proteinExistence type="predicted"/>
<dbReference type="AlphaFoldDB" id="A0A939C293"/>
<keyword evidence="2" id="KW-0472">Membrane</keyword>
<keyword evidence="2" id="KW-0812">Transmembrane</keyword>
<feature type="region of interest" description="Disordered" evidence="1">
    <location>
        <begin position="80"/>
        <end position="104"/>
    </location>
</feature>
<gene>
    <name evidence="3" type="ORF">JL107_18765</name>
</gene>
<dbReference type="Proteomes" id="UP000663801">
    <property type="component" value="Unassembled WGS sequence"/>
</dbReference>
<dbReference type="RefSeq" id="WP_205258524.1">
    <property type="nucleotide sequence ID" value="NZ_BAAAPV010000007.1"/>
</dbReference>
<evidence type="ECO:0000256" key="1">
    <source>
        <dbReference type="SAM" id="MobiDB-lite"/>
    </source>
</evidence>
<name>A0A939C293_9ACTN</name>
<reference evidence="3" key="1">
    <citation type="submission" date="2021-01" db="EMBL/GenBank/DDBJ databases">
        <title>KCTC 19127 draft genome.</title>
        <authorList>
            <person name="An D."/>
        </authorList>
    </citation>
    <scope>NUCLEOTIDE SEQUENCE</scope>
    <source>
        <strain evidence="3">KCTC 19127</strain>
    </source>
</reference>
<feature type="compositionally biased region" description="Low complexity" evidence="1">
    <location>
        <begin position="94"/>
        <end position="104"/>
    </location>
</feature>
<keyword evidence="2" id="KW-1133">Transmembrane helix</keyword>
<comment type="caution">
    <text evidence="3">The sequence shown here is derived from an EMBL/GenBank/DDBJ whole genome shotgun (WGS) entry which is preliminary data.</text>
</comment>
<feature type="transmembrane region" description="Helical" evidence="2">
    <location>
        <begin position="50"/>
        <end position="75"/>
    </location>
</feature>
<evidence type="ECO:0000313" key="3">
    <source>
        <dbReference type="EMBL" id="MBM9478498.1"/>
    </source>
</evidence>
<dbReference type="EMBL" id="JAERWL010000018">
    <property type="protein sequence ID" value="MBM9478498.1"/>
    <property type="molecule type" value="Genomic_DNA"/>
</dbReference>
<keyword evidence="4" id="KW-1185">Reference proteome</keyword>
<protein>
    <submittedName>
        <fullName evidence="3">Uncharacterized protein</fullName>
    </submittedName>
</protein>